<dbReference type="GO" id="GO:0046854">
    <property type="term" value="P:phosphatidylinositol phosphate biosynthetic process"/>
    <property type="evidence" value="ECO:0007669"/>
    <property type="project" value="InterPro"/>
</dbReference>
<evidence type="ECO:0000313" key="8">
    <source>
        <dbReference type="Proteomes" id="UP000246018"/>
    </source>
</evidence>
<dbReference type="PROSITE" id="PS00630">
    <property type="entry name" value="IMP_2"/>
    <property type="match status" value="1"/>
</dbReference>
<dbReference type="PANTHER" id="PTHR20854:SF4">
    <property type="entry name" value="INOSITOL-1-MONOPHOSPHATASE-RELATED"/>
    <property type="match status" value="1"/>
</dbReference>
<evidence type="ECO:0000256" key="2">
    <source>
        <dbReference type="ARBA" id="ARBA00013106"/>
    </source>
</evidence>
<evidence type="ECO:0000256" key="1">
    <source>
        <dbReference type="ARBA" id="ARBA00001033"/>
    </source>
</evidence>
<keyword evidence="8" id="KW-1185">Reference proteome</keyword>
<keyword evidence="4" id="KW-0378">Hydrolase</keyword>
<evidence type="ECO:0000256" key="4">
    <source>
        <dbReference type="ARBA" id="ARBA00022801"/>
    </source>
</evidence>
<dbReference type="Gene3D" id="3.40.190.80">
    <property type="match status" value="1"/>
</dbReference>
<dbReference type="OrthoDB" id="9772456at2"/>
<comment type="cofactor">
    <cofactor evidence="6">
        <name>Mg(2+)</name>
        <dbReference type="ChEBI" id="CHEBI:18420"/>
    </cofactor>
</comment>
<dbReference type="InterPro" id="IPR020583">
    <property type="entry name" value="Inositol_monoP_metal-BS"/>
</dbReference>
<keyword evidence="5 6" id="KW-0460">Magnesium</keyword>
<comment type="caution">
    <text evidence="7">The sequence shown here is derived from an EMBL/GenBank/DDBJ whole genome shotgun (WGS) entry which is preliminary data.</text>
</comment>
<dbReference type="Proteomes" id="UP000246018">
    <property type="component" value="Unassembled WGS sequence"/>
</dbReference>
<feature type="binding site" evidence="6">
    <location>
        <position position="90"/>
    </location>
    <ligand>
        <name>Mg(2+)</name>
        <dbReference type="ChEBI" id="CHEBI:18420"/>
        <label>2</label>
    </ligand>
</feature>
<feature type="binding site" evidence="6">
    <location>
        <position position="220"/>
    </location>
    <ligand>
        <name>Mg(2+)</name>
        <dbReference type="ChEBI" id="CHEBI:18420"/>
        <label>2</label>
    </ligand>
</feature>
<accession>A0A2T8FDC6</accession>
<reference evidence="7 8" key="1">
    <citation type="submission" date="2018-04" db="EMBL/GenBank/DDBJ databases">
        <title>Genome of Nocardioides gansuensis WSJ-1.</title>
        <authorList>
            <person name="Wu S."/>
            <person name="Wang G."/>
        </authorList>
    </citation>
    <scope>NUCLEOTIDE SEQUENCE [LARGE SCALE GENOMIC DNA]</scope>
    <source>
        <strain evidence="7 8">WSJ-1</strain>
    </source>
</reference>
<name>A0A2T8FDC6_9ACTN</name>
<dbReference type="PRINTS" id="PR00377">
    <property type="entry name" value="IMPHPHTASES"/>
</dbReference>
<dbReference type="PROSITE" id="PS00629">
    <property type="entry name" value="IMP_1"/>
    <property type="match status" value="1"/>
</dbReference>
<proteinExistence type="predicted"/>
<dbReference type="InterPro" id="IPR000760">
    <property type="entry name" value="Inositol_monophosphatase-like"/>
</dbReference>
<evidence type="ECO:0000256" key="6">
    <source>
        <dbReference type="PIRSR" id="PIRSR600760-2"/>
    </source>
</evidence>
<dbReference type="GO" id="GO:0046872">
    <property type="term" value="F:metal ion binding"/>
    <property type="evidence" value="ECO:0007669"/>
    <property type="project" value="UniProtKB-KW"/>
</dbReference>
<dbReference type="PANTHER" id="PTHR20854">
    <property type="entry name" value="INOSITOL MONOPHOSPHATASE"/>
    <property type="match status" value="1"/>
</dbReference>
<organism evidence="7 8">
    <name type="scientific">Nocardioides gansuensis</name>
    <dbReference type="NCBI Taxonomy" id="2138300"/>
    <lineage>
        <taxon>Bacteria</taxon>
        <taxon>Bacillati</taxon>
        <taxon>Actinomycetota</taxon>
        <taxon>Actinomycetes</taxon>
        <taxon>Propionibacteriales</taxon>
        <taxon>Nocardioidaceae</taxon>
        <taxon>Nocardioides</taxon>
    </lineage>
</organism>
<dbReference type="InterPro" id="IPR020550">
    <property type="entry name" value="Inositol_monophosphatase_CS"/>
</dbReference>
<dbReference type="AlphaFoldDB" id="A0A2T8FDC6"/>
<dbReference type="EMBL" id="QDGZ01000002">
    <property type="protein sequence ID" value="PVG83705.1"/>
    <property type="molecule type" value="Genomic_DNA"/>
</dbReference>
<dbReference type="RefSeq" id="WP_116571179.1">
    <property type="nucleotide sequence ID" value="NZ_QDGZ01000002.1"/>
</dbReference>
<evidence type="ECO:0000313" key="7">
    <source>
        <dbReference type="EMBL" id="PVG83705.1"/>
    </source>
</evidence>
<feature type="binding site" evidence="6">
    <location>
        <position position="72"/>
    </location>
    <ligand>
        <name>Mg(2+)</name>
        <dbReference type="ChEBI" id="CHEBI:18420"/>
        <label>1</label>
        <note>catalytic</note>
    </ligand>
</feature>
<dbReference type="SUPFAM" id="SSF56655">
    <property type="entry name" value="Carbohydrate phosphatase"/>
    <property type="match status" value="1"/>
</dbReference>
<feature type="binding site" evidence="6">
    <location>
        <position position="88"/>
    </location>
    <ligand>
        <name>Mg(2+)</name>
        <dbReference type="ChEBI" id="CHEBI:18420"/>
        <label>1</label>
        <note>catalytic</note>
    </ligand>
</feature>
<evidence type="ECO:0000256" key="3">
    <source>
        <dbReference type="ARBA" id="ARBA00022723"/>
    </source>
</evidence>
<dbReference type="GO" id="GO:0007165">
    <property type="term" value="P:signal transduction"/>
    <property type="evidence" value="ECO:0007669"/>
    <property type="project" value="TreeGrafter"/>
</dbReference>
<dbReference type="GO" id="GO:0006020">
    <property type="term" value="P:inositol metabolic process"/>
    <property type="evidence" value="ECO:0007669"/>
    <property type="project" value="TreeGrafter"/>
</dbReference>
<dbReference type="GO" id="GO:0008934">
    <property type="term" value="F:inositol monophosphate 1-phosphatase activity"/>
    <property type="evidence" value="ECO:0007669"/>
    <property type="project" value="TreeGrafter"/>
</dbReference>
<sequence>MSAVDARGLRDLAVEVAREAAALAREMRLGGIDVADTKSSALDVVTDADRASEVLIRRRLLEARPDDAILGEEGDDHAGTSGVRWIVDPIDGTVNYLYGLPECAVSVAAEVPGPDGTRVVAAGAVVGIGTTVEYAAARGAGATRDGRPLAVRPTPPVAEHLVLTGFGYRTEVKAHQVERMTRLLPRVRDIRRIGSCALDLCHVAEGSADAYVEEGPQLWDWAAASLVLEEAGGRFGVLAGALRESVPDAPERALLVGTPAAGWDSFVAVLAETGFLARTTRPGGE</sequence>
<dbReference type="Pfam" id="PF00459">
    <property type="entry name" value="Inositol_P"/>
    <property type="match status" value="1"/>
</dbReference>
<feature type="binding site" evidence="6">
    <location>
        <position position="91"/>
    </location>
    <ligand>
        <name>Mg(2+)</name>
        <dbReference type="ChEBI" id="CHEBI:18420"/>
        <label>1</label>
        <note>catalytic</note>
    </ligand>
</feature>
<keyword evidence="3 6" id="KW-0479">Metal-binding</keyword>
<dbReference type="EC" id="3.1.3.25" evidence="2"/>
<protein>
    <recommendedName>
        <fullName evidence="2">inositol-phosphate phosphatase</fullName>
        <ecNumber evidence="2">3.1.3.25</ecNumber>
    </recommendedName>
</protein>
<gene>
    <name evidence="7" type="ORF">DDE18_05125</name>
</gene>
<dbReference type="Gene3D" id="3.30.540.10">
    <property type="entry name" value="Fructose-1,6-Bisphosphatase, subunit A, domain 1"/>
    <property type="match status" value="1"/>
</dbReference>
<evidence type="ECO:0000256" key="5">
    <source>
        <dbReference type="ARBA" id="ARBA00022842"/>
    </source>
</evidence>
<comment type="catalytic activity">
    <reaction evidence="1">
        <text>a myo-inositol phosphate + H2O = myo-inositol + phosphate</text>
        <dbReference type="Rhea" id="RHEA:24056"/>
        <dbReference type="ChEBI" id="CHEBI:15377"/>
        <dbReference type="ChEBI" id="CHEBI:17268"/>
        <dbReference type="ChEBI" id="CHEBI:43474"/>
        <dbReference type="ChEBI" id="CHEBI:84139"/>
        <dbReference type="EC" id="3.1.3.25"/>
    </reaction>
</comment>